<reference evidence="1 2" key="1">
    <citation type="journal article" date="2020" name="Cell">
        <title>Large-Scale Comparative Analyses of Tick Genomes Elucidate Their Genetic Diversity and Vector Capacities.</title>
        <authorList>
            <consortium name="Tick Genome and Microbiome Consortium (TIGMIC)"/>
            <person name="Jia N."/>
            <person name="Wang J."/>
            <person name="Shi W."/>
            <person name="Du L."/>
            <person name="Sun Y."/>
            <person name="Zhan W."/>
            <person name="Jiang J.F."/>
            <person name="Wang Q."/>
            <person name="Zhang B."/>
            <person name="Ji P."/>
            <person name="Bell-Sakyi L."/>
            <person name="Cui X.M."/>
            <person name="Yuan T.T."/>
            <person name="Jiang B.G."/>
            <person name="Yang W.F."/>
            <person name="Lam T.T."/>
            <person name="Chang Q.C."/>
            <person name="Ding S.J."/>
            <person name="Wang X.J."/>
            <person name="Zhu J.G."/>
            <person name="Ruan X.D."/>
            <person name="Zhao L."/>
            <person name="Wei J.T."/>
            <person name="Ye R.Z."/>
            <person name="Que T.C."/>
            <person name="Du C.H."/>
            <person name="Zhou Y.H."/>
            <person name="Cheng J.X."/>
            <person name="Dai P.F."/>
            <person name="Guo W.B."/>
            <person name="Han X.H."/>
            <person name="Huang E.J."/>
            <person name="Li L.F."/>
            <person name="Wei W."/>
            <person name="Gao Y.C."/>
            <person name="Liu J.Z."/>
            <person name="Shao H.Z."/>
            <person name="Wang X."/>
            <person name="Wang C.C."/>
            <person name="Yang T.C."/>
            <person name="Huo Q.B."/>
            <person name="Li W."/>
            <person name="Chen H.Y."/>
            <person name="Chen S.E."/>
            <person name="Zhou L.G."/>
            <person name="Ni X.B."/>
            <person name="Tian J.H."/>
            <person name="Sheng Y."/>
            <person name="Liu T."/>
            <person name="Pan Y.S."/>
            <person name="Xia L.Y."/>
            <person name="Li J."/>
            <person name="Zhao F."/>
            <person name="Cao W.C."/>
        </authorList>
    </citation>
    <scope>NUCLEOTIDE SEQUENCE [LARGE SCALE GENOMIC DNA]</scope>
    <source>
        <strain evidence="1">Iper-2018</strain>
    </source>
</reference>
<dbReference type="EMBL" id="JABSTQ010010389">
    <property type="protein sequence ID" value="KAG0421301.1"/>
    <property type="molecule type" value="Genomic_DNA"/>
</dbReference>
<protein>
    <submittedName>
        <fullName evidence="1">Uncharacterized protein</fullName>
    </submittedName>
</protein>
<evidence type="ECO:0000313" key="1">
    <source>
        <dbReference type="EMBL" id="KAG0421301.1"/>
    </source>
</evidence>
<proteinExistence type="predicted"/>
<comment type="caution">
    <text evidence="1">The sequence shown here is derived from an EMBL/GenBank/DDBJ whole genome shotgun (WGS) entry which is preliminary data.</text>
</comment>
<sequence length="111" mass="12949">MACFRLNVPLVTLYATLGEDGIIRALQDTEDDSRWWALDLLHLRWIRTRSSGRASIAVLWEAMVLRRLLVLPHSRTWTIRVSGESVANSRWLRQIGELGRRRLSRHRQTTS</sequence>
<name>A0AC60PLV7_IXOPE</name>
<dbReference type="Proteomes" id="UP000805193">
    <property type="component" value="Unassembled WGS sequence"/>
</dbReference>
<accession>A0AC60PLV7</accession>
<keyword evidence="2" id="KW-1185">Reference proteome</keyword>
<organism evidence="1 2">
    <name type="scientific">Ixodes persulcatus</name>
    <name type="common">Taiga tick</name>
    <dbReference type="NCBI Taxonomy" id="34615"/>
    <lineage>
        <taxon>Eukaryota</taxon>
        <taxon>Metazoa</taxon>
        <taxon>Ecdysozoa</taxon>
        <taxon>Arthropoda</taxon>
        <taxon>Chelicerata</taxon>
        <taxon>Arachnida</taxon>
        <taxon>Acari</taxon>
        <taxon>Parasitiformes</taxon>
        <taxon>Ixodida</taxon>
        <taxon>Ixodoidea</taxon>
        <taxon>Ixodidae</taxon>
        <taxon>Ixodinae</taxon>
        <taxon>Ixodes</taxon>
    </lineage>
</organism>
<gene>
    <name evidence="1" type="ORF">HPB47_002797</name>
</gene>
<evidence type="ECO:0000313" key="2">
    <source>
        <dbReference type="Proteomes" id="UP000805193"/>
    </source>
</evidence>